<dbReference type="Proteomes" id="UP000199306">
    <property type="component" value="Unassembled WGS sequence"/>
</dbReference>
<evidence type="ECO:0000256" key="5">
    <source>
        <dbReference type="ARBA" id="ARBA00022801"/>
    </source>
</evidence>
<dbReference type="PANTHER" id="PTHR47552">
    <property type="entry name" value="PHOSPHORIBOSYLFORMYLGLYCINAMIDINE SYNTHASE SUBUNIT PURQ"/>
    <property type="match status" value="1"/>
</dbReference>
<feature type="active site" evidence="8">
    <location>
        <position position="204"/>
    </location>
</feature>
<dbReference type="GO" id="GO:0005524">
    <property type="term" value="F:ATP binding"/>
    <property type="evidence" value="ECO:0007669"/>
    <property type="project" value="UniProtKB-KW"/>
</dbReference>
<dbReference type="AlphaFoldDB" id="A0A1I5P3H1"/>
<dbReference type="PANTHER" id="PTHR47552:SF1">
    <property type="entry name" value="PHOSPHORIBOSYLFORMYLGLYCINAMIDINE SYNTHASE SUBUNIT PURQ"/>
    <property type="match status" value="1"/>
</dbReference>
<dbReference type="STRING" id="1079859.SAMN04515674_102254"/>
<dbReference type="PIRSF" id="PIRSF001586">
    <property type="entry name" value="FGAM_synth_I"/>
    <property type="match status" value="1"/>
</dbReference>
<dbReference type="Pfam" id="PF13507">
    <property type="entry name" value="GATase_5"/>
    <property type="match status" value="1"/>
</dbReference>
<keyword evidence="2 8" id="KW-0436">Ligase</keyword>
<evidence type="ECO:0000256" key="7">
    <source>
        <dbReference type="ARBA" id="ARBA00022962"/>
    </source>
</evidence>
<dbReference type="Gene3D" id="3.40.50.880">
    <property type="match status" value="1"/>
</dbReference>
<dbReference type="InterPro" id="IPR010075">
    <property type="entry name" value="PRibForGlyAmidine_synth_PurQ"/>
</dbReference>
<dbReference type="EC" id="6.3.5.3" evidence="8"/>
<reference evidence="9 10" key="1">
    <citation type="submission" date="2016-10" db="EMBL/GenBank/DDBJ databases">
        <authorList>
            <person name="de Groot N.N."/>
        </authorList>
    </citation>
    <scope>NUCLEOTIDE SEQUENCE [LARGE SCALE GENOMIC DNA]</scope>
    <source>
        <strain evidence="10">E92,LMG 26720,CCM 7988</strain>
    </source>
</reference>
<evidence type="ECO:0000313" key="10">
    <source>
        <dbReference type="Proteomes" id="UP000199306"/>
    </source>
</evidence>
<protein>
    <recommendedName>
        <fullName evidence="8">Phosphoribosylformylglycinamidine synthase subunit PurQ</fullName>
        <shortName evidence="8">FGAM synthase</shortName>
        <ecNumber evidence="8">6.3.5.3</ecNumber>
    </recommendedName>
    <alternativeName>
        <fullName evidence="8">Formylglycinamide ribonucleotide amidotransferase subunit I</fullName>
        <shortName evidence="8">FGAR amidotransferase I</shortName>
        <shortName evidence="8">FGAR-AT I</shortName>
    </alternativeName>
    <alternativeName>
        <fullName evidence="8">Glutaminase PurQ</fullName>
        <ecNumber evidence="8">3.5.1.2</ecNumber>
    </alternativeName>
    <alternativeName>
        <fullName evidence="8">Phosphoribosylformylglycinamidine synthase subunit I</fullName>
    </alternativeName>
</protein>
<dbReference type="GO" id="GO:0005737">
    <property type="term" value="C:cytoplasm"/>
    <property type="evidence" value="ECO:0007669"/>
    <property type="project" value="UniProtKB-SubCell"/>
</dbReference>
<comment type="catalytic activity">
    <reaction evidence="8">
        <text>N(2)-formyl-N(1)-(5-phospho-beta-D-ribosyl)glycinamide + L-glutamine + ATP + H2O = 2-formamido-N(1)-(5-O-phospho-beta-D-ribosyl)acetamidine + L-glutamate + ADP + phosphate + H(+)</text>
        <dbReference type="Rhea" id="RHEA:17129"/>
        <dbReference type="ChEBI" id="CHEBI:15377"/>
        <dbReference type="ChEBI" id="CHEBI:15378"/>
        <dbReference type="ChEBI" id="CHEBI:29985"/>
        <dbReference type="ChEBI" id="CHEBI:30616"/>
        <dbReference type="ChEBI" id="CHEBI:43474"/>
        <dbReference type="ChEBI" id="CHEBI:58359"/>
        <dbReference type="ChEBI" id="CHEBI:147286"/>
        <dbReference type="ChEBI" id="CHEBI:147287"/>
        <dbReference type="ChEBI" id="CHEBI:456216"/>
        <dbReference type="EC" id="6.3.5.3"/>
    </reaction>
</comment>
<name>A0A1I5P3H1_9BACT</name>
<dbReference type="OrthoDB" id="9804441at2"/>
<evidence type="ECO:0000256" key="1">
    <source>
        <dbReference type="ARBA" id="ARBA00022490"/>
    </source>
</evidence>
<dbReference type="SUPFAM" id="SSF52317">
    <property type="entry name" value="Class I glutamine amidotransferase-like"/>
    <property type="match status" value="1"/>
</dbReference>
<keyword evidence="7 8" id="KW-0315">Glutamine amidotransferase</keyword>
<dbReference type="HAMAP" id="MF_00421">
    <property type="entry name" value="PurQ"/>
    <property type="match status" value="1"/>
</dbReference>
<organism evidence="9 10">
    <name type="scientific">Pseudarcicella hirudinis</name>
    <dbReference type="NCBI Taxonomy" id="1079859"/>
    <lineage>
        <taxon>Bacteria</taxon>
        <taxon>Pseudomonadati</taxon>
        <taxon>Bacteroidota</taxon>
        <taxon>Cytophagia</taxon>
        <taxon>Cytophagales</taxon>
        <taxon>Flectobacillaceae</taxon>
        <taxon>Pseudarcicella</taxon>
    </lineage>
</organism>
<dbReference type="GO" id="GO:0004359">
    <property type="term" value="F:glutaminase activity"/>
    <property type="evidence" value="ECO:0007669"/>
    <property type="project" value="UniProtKB-EC"/>
</dbReference>
<dbReference type="NCBIfam" id="TIGR01737">
    <property type="entry name" value="FGAM_synth_I"/>
    <property type="match status" value="1"/>
</dbReference>
<sequence>MKFGVVVFPGSNCDDDTIGVLEAMGQEAIKLWHKDTDLQGADFLILPGGFSYGDYLRSGAIARFSPIMDKVIEHASNGGYLMGICNGFQVLVEAGLLPGVLLRNDKQKFISKNIYLKTQSTNSLLTNGLDTEKAYKIPIAHAEGRYFADEATLKQLNDNNQVLFRYCDENAEITEASNPNGSLENIAGICNAGRNVFGLMPHPERAADPLLSNTDGLEILKQLISSEVLA</sequence>
<dbReference type="EMBL" id="FOXH01000002">
    <property type="protein sequence ID" value="SFP28517.1"/>
    <property type="molecule type" value="Genomic_DNA"/>
</dbReference>
<keyword evidence="4 8" id="KW-0658">Purine biosynthesis</keyword>
<comment type="subcellular location">
    <subcellularLocation>
        <location evidence="8">Cytoplasm</location>
    </subcellularLocation>
</comment>
<feature type="active site" evidence="8">
    <location>
        <position position="202"/>
    </location>
</feature>
<comment type="function">
    <text evidence="8">Part of the phosphoribosylformylglycinamidine synthase complex involved in the purines biosynthetic pathway. Catalyzes the ATP-dependent conversion of formylglycinamide ribonucleotide (FGAR) and glutamine to yield formylglycinamidine ribonucleotide (FGAM) and glutamate. The FGAM synthase complex is composed of three subunits. PurQ produces an ammonia molecule by converting glutamine to glutamate. PurL transfers the ammonia molecule to FGAR to form FGAM in an ATP-dependent manner. PurS interacts with PurQ and PurL and is thought to assist in the transfer of the ammonia molecule from PurQ to PurL.</text>
</comment>
<proteinExistence type="inferred from homology"/>
<dbReference type="PROSITE" id="PS51273">
    <property type="entry name" value="GATASE_TYPE_1"/>
    <property type="match status" value="1"/>
</dbReference>
<dbReference type="EC" id="3.5.1.2" evidence="8"/>
<evidence type="ECO:0000256" key="8">
    <source>
        <dbReference type="HAMAP-Rule" id="MF_00421"/>
    </source>
</evidence>
<dbReference type="GO" id="GO:0006189">
    <property type="term" value="P:'de novo' IMP biosynthetic process"/>
    <property type="evidence" value="ECO:0007669"/>
    <property type="project" value="UniProtKB-UniRule"/>
</dbReference>
<dbReference type="InterPro" id="IPR029062">
    <property type="entry name" value="Class_I_gatase-like"/>
</dbReference>
<gene>
    <name evidence="8" type="primary">purQ</name>
    <name evidence="9" type="ORF">SAMN04515674_102254</name>
</gene>
<evidence type="ECO:0000256" key="4">
    <source>
        <dbReference type="ARBA" id="ARBA00022755"/>
    </source>
</evidence>
<keyword evidence="6 8" id="KW-0067">ATP-binding</keyword>
<comment type="subunit">
    <text evidence="8">Part of the FGAM synthase complex composed of 1 PurL, 1 PurQ and 2 PurS subunits.</text>
</comment>
<keyword evidence="5 8" id="KW-0378">Hydrolase</keyword>
<evidence type="ECO:0000256" key="2">
    <source>
        <dbReference type="ARBA" id="ARBA00022598"/>
    </source>
</evidence>
<accession>A0A1I5P3H1</accession>
<keyword evidence="3 8" id="KW-0547">Nucleotide-binding</keyword>
<keyword evidence="1 8" id="KW-0963">Cytoplasm</keyword>
<evidence type="ECO:0000313" key="9">
    <source>
        <dbReference type="EMBL" id="SFP28517.1"/>
    </source>
</evidence>
<feature type="active site" description="Nucleophile" evidence="8">
    <location>
        <position position="85"/>
    </location>
</feature>
<dbReference type="CDD" id="cd01740">
    <property type="entry name" value="GATase1_FGAR_AT"/>
    <property type="match status" value="1"/>
</dbReference>
<dbReference type="SMART" id="SM01211">
    <property type="entry name" value="GATase_5"/>
    <property type="match status" value="1"/>
</dbReference>
<comment type="pathway">
    <text evidence="8">Purine metabolism; IMP biosynthesis via de novo pathway; 5-amino-1-(5-phospho-D-ribosyl)imidazole from N(2)-formyl-N(1)-(5-phospho-D-ribosyl)glycinamide: step 1/2.</text>
</comment>
<dbReference type="UniPathway" id="UPA00074">
    <property type="reaction ID" value="UER00128"/>
</dbReference>
<keyword evidence="10" id="KW-1185">Reference proteome</keyword>
<evidence type="ECO:0000256" key="3">
    <source>
        <dbReference type="ARBA" id="ARBA00022741"/>
    </source>
</evidence>
<dbReference type="NCBIfam" id="NF002957">
    <property type="entry name" value="PRK03619.1"/>
    <property type="match status" value="1"/>
</dbReference>
<evidence type="ECO:0000256" key="6">
    <source>
        <dbReference type="ARBA" id="ARBA00022840"/>
    </source>
</evidence>
<dbReference type="GO" id="GO:0004642">
    <property type="term" value="F:phosphoribosylformylglycinamidine synthase activity"/>
    <property type="evidence" value="ECO:0007669"/>
    <property type="project" value="UniProtKB-UniRule"/>
</dbReference>
<comment type="catalytic activity">
    <reaction evidence="8">
        <text>L-glutamine + H2O = L-glutamate + NH4(+)</text>
        <dbReference type="Rhea" id="RHEA:15889"/>
        <dbReference type="ChEBI" id="CHEBI:15377"/>
        <dbReference type="ChEBI" id="CHEBI:28938"/>
        <dbReference type="ChEBI" id="CHEBI:29985"/>
        <dbReference type="ChEBI" id="CHEBI:58359"/>
        <dbReference type="EC" id="3.5.1.2"/>
    </reaction>
</comment>
<dbReference type="RefSeq" id="WP_092012749.1">
    <property type="nucleotide sequence ID" value="NZ_FOXH01000002.1"/>
</dbReference>